<sequence length="82" mass="9352">MKASYNIQDHFLNQLRKEMVPTTVFLVSGFQIRGVIKSFDNFTVIVESEGRQQLIYKHAISTFSPARNVTLYEPDAVEVTEG</sequence>
<organism evidence="5 6">
    <name type="scientific">Exiguobacterium aurantiacum</name>
    <dbReference type="NCBI Taxonomy" id="33987"/>
    <lineage>
        <taxon>Bacteria</taxon>
        <taxon>Bacillati</taxon>
        <taxon>Bacillota</taxon>
        <taxon>Bacilli</taxon>
        <taxon>Bacillales</taxon>
        <taxon>Bacillales Family XII. Incertae Sedis</taxon>
        <taxon>Exiguobacterium</taxon>
    </lineage>
</organism>
<dbReference type="PROSITE" id="PS52002">
    <property type="entry name" value="SM"/>
    <property type="match status" value="1"/>
</dbReference>
<feature type="domain" description="Sm" evidence="4">
    <location>
        <begin position="9"/>
        <end position="69"/>
    </location>
</feature>
<dbReference type="OrthoDB" id="9799751at2"/>
<dbReference type="GeneID" id="99709233"/>
<dbReference type="PANTHER" id="PTHR34772">
    <property type="entry name" value="RNA-BINDING PROTEIN HFQ"/>
    <property type="match status" value="1"/>
</dbReference>
<comment type="subunit">
    <text evidence="3">Homohexamer.</text>
</comment>
<dbReference type="Proteomes" id="UP000254060">
    <property type="component" value="Unassembled WGS sequence"/>
</dbReference>
<dbReference type="RefSeq" id="WP_012726185.1">
    <property type="nucleotide sequence ID" value="NZ_UGGP01000001.1"/>
</dbReference>
<dbReference type="NCBIfam" id="TIGR02383">
    <property type="entry name" value="Hfq"/>
    <property type="match status" value="1"/>
</dbReference>
<dbReference type="SMR" id="A0A377FVB5"/>
<dbReference type="Pfam" id="PF17209">
    <property type="entry name" value="Hfq"/>
    <property type="match status" value="1"/>
</dbReference>
<dbReference type="GO" id="GO:0006355">
    <property type="term" value="P:regulation of DNA-templated transcription"/>
    <property type="evidence" value="ECO:0007669"/>
    <property type="project" value="InterPro"/>
</dbReference>
<dbReference type="HAMAP" id="MF_00436">
    <property type="entry name" value="Hfq"/>
    <property type="match status" value="1"/>
</dbReference>
<dbReference type="GO" id="GO:0043487">
    <property type="term" value="P:regulation of RNA stability"/>
    <property type="evidence" value="ECO:0007669"/>
    <property type="project" value="TreeGrafter"/>
</dbReference>
<gene>
    <name evidence="3 5" type="primary">hfq</name>
    <name evidence="5" type="ORF">NCTC13163_01653</name>
</gene>
<keyword evidence="1 3" id="KW-0694">RNA-binding</keyword>
<accession>A0A377FVB5</accession>
<protein>
    <recommendedName>
        <fullName evidence="3">RNA-binding protein Hfq</fullName>
    </recommendedName>
</protein>
<dbReference type="NCBIfam" id="NF001602">
    <property type="entry name" value="PRK00395.1"/>
    <property type="match status" value="1"/>
</dbReference>
<dbReference type="InterPro" id="IPR005001">
    <property type="entry name" value="Hfq"/>
</dbReference>
<reference evidence="5 6" key="1">
    <citation type="submission" date="2018-06" db="EMBL/GenBank/DDBJ databases">
        <authorList>
            <consortium name="Pathogen Informatics"/>
            <person name="Doyle S."/>
        </authorList>
    </citation>
    <scope>NUCLEOTIDE SEQUENCE [LARGE SCALE GENOMIC DNA]</scope>
    <source>
        <strain evidence="5 6">NCTC13163</strain>
    </source>
</reference>
<evidence type="ECO:0000313" key="5">
    <source>
        <dbReference type="EMBL" id="STO08283.1"/>
    </source>
</evidence>
<dbReference type="CDD" id="cd01716">
    <property type="entry name" value="Hfq"/>
    <property type="match status" value="1"/>
</dbReference>
<dbReference type="GO" id="GO:0003723">
    <property type="term" value="F:RNA binding"/>
    <property type="evidence" value="ECO:0007669"/>
    <property type="project" value="UniProtKB-UniRule"/>
</dbReference>
<dbReference type="GO" id="GO:0005829">
    <property type="term" value="C:cytosol"/>
    <property type="evidence" value="ECO:0007669"/>
    <property type="project" value="TreeGrafter"/>
</dbReference>
<dbReference type="STRING" id="1397694.GCA_000702585_02150"/>
<dbReference type="GO" id="GO:0045974">
    <property type="term" value="P:regulation of translation, ncRNA-mediated"/>
    <property type="evidence" value="ECO:0007669"/>
    <property type="project" value="TreeGrafter"/>
</dbReference>
<dbReference type="EMBL" id="UGGP01000001">
    <property type="protein sequence ID" value="STO08283.1"/>
    <property type="molecule type" value="Genomic_DNA"/>
</dbReference>
<dbReference type="InterPro" id="IPR010920">
    <property type="entry name" value="LSM_dom_sf"/>
</dbReference>
<dbReference type="InterPro" id="IPR047575">
    <property type="entry name" value="Sm"/>
</dbReference>
<dbReference type="PANTHER" id="PTHR34772:SF1">
    <property type="entry name" value="RNA-BINDING PROTEIN HFQ"/>
    <property type="match status" value="1"/>
</dbReference>
<evidence type="ECO:0000256" key="1">
    <source>
        <dbReference type="ARBA" id="ARBA00022884"/>
    </source>
</evidence>
<evidence type="ECO:0000256" key="3">
    <source>
        <dbReference type="HAMAP-Rule" id="MF_00436"/>
    </source>
</evidence>
<dbReference type="AlphaFoldDB" id="A0A377FVB5"/>
<comment type="function">
    <text evidence="3">RNA chaperone that binds small regulatory RNA (sRNAs) and mRNAs to facilitate mRNA translational regulation in response to envelope stress, environmental stress and changes in metabolite concentrations. Also binds with high specificity to tRNAs.</text>
</comment>
<dbReference type="FunFam" id="2.30.30.100:FF:000012">
    <property type="entry name" value="RNA-binding protein Hfq"/>
    <property type="match status" value="1"/>
</dbReference>
<comment type="similarity">
    <text evidence="3">Belongs to the Hfq family.</text>
</comment>
<keyword evidence="2 3" id="KW-0346">Stress response</keyword>
<name>A0A377FVB5_9BACL</name>
<evidence type="ECO:0000313" key="6">
    <source>
        <dbReference type="Proteomes" id="UP000254060"/>
    </source>
</evidence>
<proteinExistence type="inferred from homology"/>
<evidence type="ECO:0000259" key="4">
    <source>
        <dbReference type="PROSITE" id="PS52002"/>
    </source>
</evidence>
<dbReference type="Gene3D" id="2.30.30.100">
    <property type="match status" value="1"/>
</dbReference>
<evidence type="ECO:0000256" key="2">
    <source>
        <dbReference type="ARBA" id="ARBA00023016"/>
    </source>
</evidence>
<dbReference type="SUPFAM" id="SSF50182">
    <property type="entry name" value="Sm-like ribonucleoproteins"/>
    <property type="match status" value="1"/>
</dbReference>